<evidence type="ECO:0000313" key="2">
    <source>
        <dbReference type="EMBL" id="AAK62523.1"/>
    </source>
</evidence>
<dbReference type="EMBL" id="AY034092">
    <property type="protein sequence ID" value="AAK62523.1"/>
    <property type="molecule type" value="Genomic_DNA"/>
</dbReference>
<proteinExistence type="predicted"/>
<name>Q8VPM4_9MICC</name>
<feature type="region of interest" description="Disordered" evidence="1">
    <location>
        <begin position="262"/>
        <end position="305"/>
    </location>
</feature>
<sequence>MLVFGRAGQDEQGQQDEEEQQRQGRNGDLAFRVVHVDSLAARCNEQGVGVQLLGDEKGIGGGDHARGRVIGPVAGGGLGGRVAFEFQGGGHALEGAVEGGPVCGGGLEIIPFADEGSGAGGHDGGAQEHQGVGQATQLGALIYALGDGGVHEHGTVVGSDQGQAGLPFISPCRDHGVSASTPDTGGHLSRLAIQAQGVLSRSGANGVQVVHEAGADGVDGAVLLAQSCASAGGDRDALGAHVGGGHIEEPVLELEKWGRSVKLRPGGGAEGVRDGRGKGAVPGGDHGPDVQGAGGGDGNGVRARP</sequence>
<evidence type="ECO:0000256" key="1">
    <source>
        <dbReference type="SAM" id="MobiDB-lite"/>
    </source>
</evidence>
<feature type="region of interest" description="Disordered" evidence="1">
    <location>
        <begin position="1"/>
        <end position="27"/>
    </location>
</feature>
<dbReference type="AlphaFoldDB" id="Q8VPM4"/>
<feature type="compositionally biased region" description="Low complexity" evidence="1">
    <location>
        <begin position="1"/>
        <end position="12"/>
    </location>
</feature>
<protein>
    <submittedName>
        <fullName evidence="2">Putative glycine-rich cell wall protein</fullName>
    </submittedName>
</protein>
<geneLocation type="plasmid" evidence="2">
    <name>pSD10</name>
</geneLocation>
<reference evidence="2" key="1">
    <citation type="submission" date="2001-05" db="EMBL/GenBank/DDBJ databases">
        <title>A 50 kb plasmid rich in mobile gene sequences isolated from a marine Micrococcus.</title>
        <authorList>
            <person name="Zhong Z."/>
            <person name="Caspi R."/>
            <person name="Mincer T."/>
            <person name="Helinski D."/>
            <person name="Knauf V."/>
            <person name="Boardman K."/>
            <person name="Wilkinson J.E."/>
            <person name="Shea T."/>
            <person name="DeLoughery C."/>
            <person name="Toukdarian A."/>
        </authorList>
    </citation>
    <scope>NUCLEOTIDE SEQUENCE</scope>
    <source>
        <strain evidence="2">28</strain>
        <plasmid evidence="2">pSD10</plasmid>
    </source>
</reference>
<keyword evidence="2" id="KW-0614">Plasmid</keyword>
<organism evidence="2">
    <name type="scientific">Micrococcus sp. 28</name>
    <dbReference type="NCBI Taxonomy" id="161213"/>
    <lineage>
        <taxon>Bacteria</taxon>
        <taxon>Bacillati</taxon>
        <taxon>Actinomycetota</taxon>
        <taxon>Actinomycetes</taxon>
        <taxon>Micrococcales</taxon>
        <taxon>Micrococcaceae</taxon>
        <taxon>Micrococcus</taxon>
    </lineage>
</organism>
<accession>Q8VPM4</accession>